<reference evidence="2 3" key="1">
    <citation type="submission" date="2015-08" db="EMBL/GenBank/DDBJ databases">
        <title>Comparative genomics of the Campylobacter concisus group.</title>
        <authorList>
            <person name="Yee E."/>
            <person name="Chapman M.H."/>
            <person name="Huynh S."/>
            <person name="Bono J.L."/>
            <person name="On S.L."/>
            <person name="St Leger J."/>
            <person name="Foster G."/>
            <person name="Parker C.T."/>
            <person name="Miller W.G."/>
        </authorList>
    </citation>
    <scope>NUCLEOTIDE SEQUENCE [LARGE SCALE GENOMIC DNA]</scope>
    <source>
        <strain evidence="2 3">RM9337</strain>
    </source>
</reference>
<feature type="transmembrane region" description="Helical" evidence="1">
    <location>
        <begin position="9"/>
        <end position="27"/>
    </location>
</feature>
<keyword evidence="1" id="KW-0472">Membrane</keyword>
<name>A0AAW3ZU35_9BACT</name>
<accession>A0AAW3ZU35</accession>
<organism evidence="2 3">
    <name type="scientific">Campylobacter californiensis</name>
    <dbReference type="NCBI Taxonomy" id="1032243"/>
    <lineage>
        <taxon>Bacteria</taxon>
        <taxon>Pseudomonadati</taxon>
        <taxon>Campylobacterota</taxon>
        <taxon>Epsilonproteobacteria</taxon>
        <taxon>Campylobacterales</taxon>
        <taxon>Campylobacteraceae</taxon>
        <taxon>Campylobacter</taxon>
    </lineage>
</organism>
<dbReference type="AlphaFoldDB" id="A0AAW3ZU35"/>
<keyword evidence="3" id="KW-1185">Reference proteome</keyword>
<gene>
    <name evidence="2" type="ORF">CCAL9337_08625</name>
</gene>
<dbReference type="Proteomes" id="UP000650616">
    <property type="component" value="Unassembled WGS sequence"/>
</dbReference>
<sequence length="112" mass="12904">MENKIFDEIIKYSPLVYAIIFSLWGGTAQTVRRVRQGEIPAFSLREWIGDVVLSGFIGVVTYFFCKYVEMNEYLAIVCVSISAHMGARSIVIFEKFLTNKIEKYVDEYNKGK</sequence>
<comment type="caution">
    <text evidence="2">The sequence shown here is derived from an EMBL/GenBank/DDBJ whole genome shotgun (WGS) entry which is preliminary data.</text>
</comment>
<evidence type="ECO:0000256" key="1">
    <source>
        <dbReference type="SAM" id="Phobius"/>
    </source>
</evidence>
<dbReference type="EMBL" id="LIWG01000013">
    <property type="protein sequence ID" value="MBE3608782.1"/>
    <property type="molecule type" value="Genomic_DNA"/>
</dbReference>
<evidence type="ECO:0000313" key="2">
    <source>
        <dbReference type="EMBL" id="MBE3608782.1"/>
    </source>
</evidence>
<keyword evidence="1" id="KW-0812">Transmembrane</keyword>
<evidence type="ECO:0000313" key="3">
    <source>
        <dbReference type="Proteomes" id="UP000650616"/>
    </source>
</evidence>
<feature type="transmembrane region" description="Helical" evidence="1">
    <location>
        <begin position="47"/>
        <end position="65"/>
    </location>
</feature>
<dbReference type="InterPro" id="IPR032126">
    <property type="entry name" value="LydA_holin"/>
</dbReference>
<protein>
    <submittedName>
        <fullName evidence="2">Phage holin family protein</fullName>
    </submittedName>
</protein>
<dbReference type="RefSeq" id="WP_170017143.1">
    <property type="nucleotide sequence ID" value="NZ_JADBHR010000021.1"/>
</dbReference>
<dbReference type="Pfam" id="PF16083">
    <property type="entry name" value="Phage_holin_3_3"/>
    <property type="match status" value="1"/>
</dbReference>
<proteinExistence type="predicted"/>
<keyword evidence="1" id="KW-1133">Transmembrane helix</keyword>